<dbReference type="AlphaFoldDB" id="A0A369I6I1"/>
<dbReference type="PANTHER" id="PTHR45436">
    <property type="entry name" value="SENSOR HISTIDINE KINASE YKOH"/>
    <property type="match status" value="1"/>
</dbReference>
<evidence type="ECO:0000256" key="9">
    <source>
        <dbReference type="ARBA" id="ARBA00023012"/>
    </source>
</evidence>
<evidence type="ECO:0000256" key="2">
    <source>
        <dbReference type="ARBA" id="ARBA00004370"/>
    </source>
</evidence>
<keyword evidence="15" id="KW-1185">Reference proteome</keyword>
<dbReference type="EMBL" id="QPIW01000014">
    <property type="protein sequence ID" value="RDB04652.1"/>
    <property type="molecule type" value="Genomic_DNA"/>
</dbReference>
<dbReference type="OrthoDB" id="913606at2"/>
<dbReference type="InterPro" id="IPR050428">
    <property type="entry name" value="TCS_sensor_his_kinase"/>
</dbReference>
<dbReference type="InterPro" id="IPR036890">
    <property type="entry name" value="HATPase_C_sf"/>
</dbReference>
<dbReference type="Proteomes" id="UP000253141">
    <property type="component" value="Unassembled WGS sequence"/>
</dbReference>
<keyword evidence="8 11" id="KW-1133">Transmembrane helix</keyword>
<feature type="domain" description="HAMP" evidence="13">
    <location>
        <begin position="175"/>
        <end position="228"/>
    </location>
</feature>
<evidence type="ECO:0000256" key="3">
    <source>
        <dbReference type="ARBA" id="ARBA00012438"/>
    </source>
</evidence>
<dbReference type="SMART" id="SM00387">
    <property type="entry name" value="HATPase_c"/>
    <property type="match status" value="1"/>
</dbReference>
<evidence type="ECO:0000256" key="1">
    <source>
        <dbReference type="ARBA" id="ARBA00000085"/>
    </source>
</evidence>
<evidence type="ECO:0000256" key="6">
    <source>
        <dbReference type="ARBA" id="ARBA00022692"/>
    </source>
</evidence>
<proteinExistence type="predicted"/>
<evidence type="ECO:0000313" key="15">
    <source>
        <dbReference type="Proteomes" id="UP000253141"/>
    </source>
</evidence>
<keyword evidence="4" id="KW-0597">Phosphoprotein</keyword>
<comment type="catalytic activity">
    <reaction evidence="1">
        <text>ATP + protein L-histidine = ADP + protein N-phospho-L-histidine.</text>
        <dbReference type="EC" id="2.7.13.3"/>
    </reaction>
</comment>
<dbReference type="Pfam" id="PF00512">
    <property type="entry name" value="HisKA"/>
    <property type="match status" value="1"/>
</dbReference>
<protein>
    <recommendedName>
        <fullName evidence="3">histidine kinase</fullName>
        <ecNumber evidence="3">2.7.13.3</ecNumber>
    </recommendedName>
</protein>
<keyword evidence="10 11" id="KW-0472">Membrane</keyword>
<dbReference type="RefSeq" id="WP_114462247.1">
    <property type="nucleotide sequence ID" value="NZ_QPIW01000014.1"/>
</dbReference>
<evidence type="ECO:0000313" key="14">
    <source>
        <dbReference type="EMBL" id="RDB04652.1"/>
    </source>
</evidence>
<dbReference type="PANTHER" id="PTHR45436:SF5">
    <property type="entry name" value="SENSOR HISTIDINE KINASE TRCS"/>
    <property type="match status" value="1"/>
</dbReference>
<dbReference type="SMART" id="SM00304">
    <property type="entry name" value="HAMP"/>
    <property type="match status" value="1"/>
</dbReference>
<dbReference type="InterPro" id="IPR004358">
    <property type="entry name" value="Sig_transdc_His_kin-like_C"/>
</dbReference>
<dbReference type="PROSITE" id="PS50109">
    <property type="entry name" value="HIS_KIN"/>
    <property type="match status" value="1"/>
</dbReference>
<dbReference type="InterPro" id="IPR005467">
    <property type="entry name" value="His_kinase_dom"/>
</dbReference>
<name>A0A369I6I1_9BACT</name>
<evidence type="ECO:0000256" key="7">
    <source>
        <dbReference type="ARBA" id="ARBA00022777"/>
    </source>
</evidence>
<sequence>MSIKEKVTIAFGLLVATILLLFSLFIFEAYESYRRSMMRTRLQRRALSAQTYFLNRSEFHRFSFLILPEQKEMIFDVENNLIYSSNGPHDYVPTKDLLREARRQEMYFTYKIPEWPSPKEGVALSFNYQNRNYVVVVTAYDLNGHQTSTNLFAILLGGNIISLAVIILAGFLFARRAMQPFDRLISQINTATVNDFSFRLSYKAEPDEASYLAGSFNQLLSRLQKLAVSHEHFIGYASHEIRTPLTVVKGMLETGLAYDQTPEATRESMEKALLRLEDAIELANSLLHLTEVEGLNPNRLMEDVNLVDTILDTVGYFQEKYPHQQIDLQLTEVFIESSPRIKVVGNNSLLRTALINIIDNACKYSDFKPVQAVITCQPFWVIIDIIDQGIGIPNARLSEVFLPMMRAENVGTIKGFGLGLTLAEKIITIHRGVLNIQSVPNEGTTVSVRLPAISIEDTW</sequence>
<dbReference type="SMART" id="SM00388">
    <property type="entry name" value="HisKA"/>
    <property type="match status" value="1"/>
</dbReference>
<evidence type="ECO:0000256" key="8">
    <source>
        <dbReference type="ARBA" id="ARBA00022989"/>
    </source>
</evidence>
<dbReference type="EC" id="2.7.13.3" evidence="3"/>
<dbReference type="InterPro" id="IPR003661">
    <property type="entry name" value="HisK_dim/P_dom"/>
</dbReference>
<dbReference type="SUPFAM" id="SSF47384">
    <property type="entry name" value="Homodimeric domain of signal transducing histidine kinase"/>
    <property type="match status" value="1"/>
</dbReference>
<feature type="domain" description="Histidine kinase" evidence="12">
    <location>
        <begin position="236"/>
        <end position="454"/>
    </location>
</feature>
<evidence type="ECO:0000256" key="10">
    <source>
        <dbReference type="ARBA" id="ARBA00023136"/>
    </source>
</evidence>
<dbReference type="CDD" id="cd00082">
    <property type="entry name" value="HisKA"/>
    <property type="match status" value="1"/>
</dbReference>
<dbReference type="InterPro" id="IPR003594">
    <property type="entry name" value="HATPase_dom"/>
</dbReference>
<keyword evidence="5" id="KW-0808">Transferase</keyword>
<dbReference type="PRINTS" id="PR00344">
    <property type="entry name" value="BCTRLSENSOR"/>
</dbReference>
<dbReference type="Gene3D" id="1.10.287.130">
    <property type="match status" value="1"/>
</dbReference>
<dbReference type="CDD" id="cd00075">
    <property type="entry name" value="HATPase"/>
    <property type="match status" value="1"/>
</dbReference>
<accession>A0A369I6I1</accession>
<feature type="transmembrane region" description="Helical" evidence="11">
    <location>
        <begin position="151"/>
        <end position="174"/>
    </location>
</feature>
<dbReference type="InterPro" id="IPR003660">
    <property type="entry name" value="HAMP_dom"/>
</dbReference>
<evidence type="ECO:0000259" key="12">
    <source>
        <dbReference type="PROSITE" id="PS50109"/>
    </source>
</evidence>
<dbReference type="Gene3D" id="3.30.565.10">
    <property type="entry name" value="Histidine kinase-like ATPase, C-terminal domain"/>
    <property type="match status" value="1"/>
</dbReference>
<evidence type="ECO:0000256" key="11">
    <source>
        <dbReference type="SAM" id="Phobius"/>
    </source>
</evidence>
<keyword evidence="9" id="KW-0902">Two-component regulatory system</keyword>
<dbReference type="Gene3D" id="6.10.340.10">
    <property type="match status" value="1"/>
</dbReference>
<dbReference type="SUPFAM" id="SSF55874">
    <property type="entry name" value="ATPase domain of HSP90 chaperone/DNA topoisomerase II/histidine kinase"/>
    <property type="match status" value="1"/>
</dbReference>
<dbReference type="InterPro" id="IPR036097">
    <property type="entry name" value="HisK_dim/P_sf"/>
</dbReference>
<evidence type="ECO:0000256" key="5">
    <source>
        <dbReference type="ARBA" id="ARBA00022679"/>
    </source>
</evidence>
<evidence type="ECO:0000256" key="4">
    <source>
        <dbReference type="ARBA" id="ARBA00022553"/>
    </source>
</evidence>
<dbReference type="GO" id="GO:0000155">
    <property type="term" value="F:phosphorelay sensor kinase activity"/>
    <property type="evidence" value="ECO:0007669"/>
    <property type="project" value="InterPro"/>
</dbReference>
<dbReference type="Pfam" id="PF02518">
    <property type="entry name" value="HATPase_c"/>
    <property type="match status" value="1"/>
</dbReference>
<reference evidence="14 15" key="1">
    <citation type="submission" date="2018-07" db="EMBL/GenBank/DDBJ databases">
        <title>Genome analysis of Runella aurantiaca.</title>
        <authorList>
            <person name="Yang X."/>
        </authorList>
    </citation>
    <scope>NUCLEOTIDE SEQUENCE [LARGE SCALE GENOMIC DNA]</scope>
    <source>
        <strain evidence="14 15">YX9</strain>
    </source>
</reference>
<gene>
    <name evidence="14" type="ORF">DVG78_16965</name>
</gene>
<keyword evidence="7 14" id="KW-0418">Kinase</keyword>
<comment type="subcellular location">
    <subcellularLocation>
        <location evidence="2">Membrane</location>
    </subcellularLocation>
</comment>
<comment type="caution">
    <text evidence="14">The sequence shown here is derived from an EMBL/GenBank/DDBJ whole genome shotgun (WGS) entry which is preliminary data.</text>
</comment>
<organism evidence="14 15">
    <name type="scientific">Runella aurantiaca</name>
    <dbReference type="NCBI Taxonomy" id="2282308"/>
    <lineage>
        <taxon>Bacteria</taxon>
        <taxon>Pseudomonadati</taxon>
        <taxon>Bacteroidota</taxon>
        <taxon>Cytophagia</taxon>
        <taxon>Cytophagales</taxon>
        <taxon>Spirosomataceae</taxon>
        <taxon>Runella</taxon>
    </lineage>
</organism>
<dbReference type="GO" id="GO:0005886">
    <property type="term" value="C:plasma membrane"/>
    <property type="evidence" value="ECO:0007669"/>
    <property type="project" value="TreeGrafter"/>
</dbReference>
<dbReference type="PROSITE" id="PS50885">
    <property type="entry name" value="HAMP"/>
    <property type="match status" value="1"/>
</dbReference>
<keyword evidence="6 11" id="KW-0812">Transmembrane</keyword>
<feature type="transmembrane region" description="Helical" evidence="11">
    <location>
        <begin position="7"/>
        <end position="27"/>
    </location>
</feature>
<evidence type="ECO:0000259" key="13">
    <source>
        <dbReference type="PROSITE" id="PS50885"/>
    </source>
</evidence>